<sequence>MDGIESIRKCSKYRHPKSSHWMTKDSNNIRDTTSEENLNLNADDQAQSKVTKSFQNLFKMYYTMLDNVSMTSRSTNAVKLIAVLVILGFVNTSLAASVEGEENQNSFNSKDISKDKPKSGRGGKSLFFNNPLTDLYFNNQYQNEELLGGNNEDYMENTEDDMMSRARPLGNNKKKYENSPIYYIRIPPSPYVHVPGYGYVSETPSLKPPPQVVQNDPSPNEHTYNQQNTNKYNHQQNTNQYNQPNTNQYTHQQNTNQYNQQNYMQNQNTYQEPSQPNYNNNNYMSNLMGAMSNYMNFNPAPATNSYYPTYQNPLTNLAYQNDQYSPSGAMYPANTFPLNAPSAHNKYQNSPVYNLPLQFLANGKPTNIYTLPNEIQSTPMKPSKPTRPDSPIYHLDKGPYVFNGKPADVILLRDAYNALYDDTINNFYP</sequence>
<name>A0A8D8VU40_9HEMI</name>
<protein>
    <submittedName>
        <fullName evidence="2">Uncharacterized protein</fullName>
    </submittedName>
</protein>
<dbReference type="InterPro" id="IPR031983">
    <property type="entry name" value="DUF4786"/>
</dbReference>
<evidence type="ECO:0000256" key="1">
    <source>
        <dbReference type="SAM" id="MobiDB-lite"/>
    </source>
</evidence>
<feature type="region of interest" description="Disordered" evidence="1">
    <location>
        <begin position="100"/>
        <end position="124"/>
    </location>
</feature>
<evidence type="ECO:0000313" key="2">
    <source>
        <dbReference type="EMBL" id="CAG6634608.1"/>
    </source>
</evidence>
<feature type="compositionally biased region" description="Polar residues" evidence="1">
    <location>
        <begin position="212"/>
        <end position="221"/>
    </location>
</feature>
<accession>A0A8D8VU40</accession>
<dbReference type="Pfam" id="PF16027">
    <property type="entry name" value="DUF4786"/>
    <property type="match status" value="2"/>
</dbReference>
<dbReference type="AlphaFoldDB" id="A0A8D8VU40"/>
<dbReference type="EMBL" id="HBUF01087037">
    <property type="protein sequence ID" value="CAG6634608.1"/>
    <property type="molecule type" value="Transcribed_RNA"/>
</dbReference>
<proteinExistence type="predicted"/>
<reference evidence="2" key="1">
    <citation type="submission" date="2021-05" db="EMBL/GenBank/DDBJ databases">
        <authorList>
            <person name="Alioto T."/>
            <person name="Alioto T."/>
            <person name="Gomez Garrido J."/>
        </authorList>
    </citation>
    <scope>NUCLEOTIDE SEQUENCE</scope>
</reference>
<organism evidence="2">
    <name type="scientific">Cacopsylla melanoneura</name>
    <dbReference type="NCBI Taxonomy" id="428564"/>
    <lineage>
        <taxon>Eukaryota</taxon>
        <taxon>Metazoa</taxon>
        <taxon>Ecdysozoa</taxon>
        <taxon>Arthropoda</taxon>
        <taxon>Hexapoda</taxon>
        <taxon>Insecta</taxon>
        <taxon>Pterygota</taxon>
        <taxon>Neoptera</taxon>
        <taxon>Paraneoptera</taxon>
        <taxon>Hemiptera</taxon>
        <taxon>Sternorrhyncha</taxon>
        <taxon>Psylloidea</taxon>
        <taxon>Psyllidae</taxon>
        <taxon>Psyllinae</taxon>
        <taxon>Cacopsylla</taxon>
    </lineage>
</organism>
<feature type="region of interest" description="Disordered" evidence="1">
    <location>
        <begin position="202"/>
        <end position="228"/>
    </location>
</feature>